<dbReference type="Proteomes" id="UP000005237">
    <property type="component" value="Unassembled WGS sequence"/>
</dbReference>
<reference evidence="1" key="2">
    <citation type="submission" date="2022-06" db="UniProtKB">
        <authorList>
            <consortium name="EnsemblMetazoa"/>
        </authorList>
    </citation>
    <scope>IDENTIFICATION</scope>
    <source>
        <strain evidence="1">DF5081</strain>
    </source>
</reference>
<evidence type="ECO:0000313" key="2">
    <source>
        <dbReference type="Proteomes" id="UP000005237"/>
    </source>
</evidence>
<dbReference type="AlphaFoldDB" id="A0A8R1IMB1"/>
<dbReference type="EnsemblMetazoa" id="CJA37649.1">
    <property type="protein sequence ID" value="CJA37649.1"/>
    <property type="gene ID" value="WBGene00213496"/>
</dbReference>
<keyword evidence="2" id="KW-1185">Reference proteome</keyword>
<accession>A0A8R1IMB1</accession>
<protein>
    <submittedName>
        <fullName evidence="1">Uncharacterized protein</fullName>
    </submittedName>
</protein>
<proteinExistence type="predicted"/>
<reference evidence="2" key="1">
    <citation type="submission" date="2010-08" db="EMBL/GenBank/DDBJ databases">
        <authorList>
            <consortium name="Caenorhabditis japonica Sequencing Consortium"/>
            <person name="Wilson R.K."/>
        </authorList>
    </citation>
    <scope>NUCLEOTIDE SEQUENCE [LARGE SCALE GENOMIC DNA]</scope>
    <source>
        <strain evidence="2">DF5081</strain>
    </source>
</reference>
<organism evidence="1 2">
    <name type="scientific">Caenorhabditis japonica</name>
    <dbReference type="NCBI Taxonomy" id="281687"/>
    <lineage>
        <taxon>Eukaryota</taxon>
        <taxon>Metazoa</taxon>
        <taxon>Ecdysozoa</taxon>
        <taxon>Nematoda</taxon>
        <taxon>Chromadorea</taxon>
        <taxon>Rhabditida</taxon>
        <taxon>Rhabditina</taxon>
        <taxon>Rhabditomorpha</taxon>
        <taxon>Rhabditoidea</taxon>
        <taxon>Rhabditidae</taxon>
        <taxon>Peloderinae</taxon>
        <taxon>Caenorhabditis</taxon>
    </lineage>
</organism>
<sequence length="93" mass="10429">MVKQLKKEACKSHSCHPLTKCMPMKIRKDTGHYFEPVCMKVPSCASKKCNPLEKCVMKPIKCQLTPCLEIPTCLPNVNEASPEYQLPPALLAK</sequence>
<evidence type="ECO:0000313" key="1">
    <source>
        <dbReference type="EnsemblMetazoa" id="CJA37649.1"/>
    </source>
</evidence>
<name>A0A8R1IMB1_CAEJA</name>